<sequence length="448" mass="49442">MRHPHRLLLLSLGLATLLMARAEAHFLFIRIGGQAEAGRQVDVFFSEIARAGDPLFVPRIAHAKLWMQTTPGKFQPLQVRKLPDRLRSRLPAGGAVAVSGECTWGVLTRSVPFLLRYFPGAIHGDAKTLNTLKPRPKVPLQIAATVHENRIEMVALANGKPLPGAVFTTIDDDLVNEELKADKNGRVVFRPDTEGHFCVYTKRVIPGEGVHKGKKYIETRDFATLAFRWPLIASGGDEDAITLFENALAKRANWAKFPGFTAAIVGNVDGRAFGGTARVAADGDVSLDIDEKHAVKWVEDQLGSMALHRRAPSPQRARPVLRFADQDDEHPLGRLLTFVGGAMASSYRVRDGEITVVNRAIGPQHMTITVLDNRSNAEGKSLPRSYSVQYWDGKSGKLLRTQSVQNRWTRVGRFDLPTRLTVTTASQTGLNVRSLRLAKHKLLVKAAR</sequence>
<dbReference type="InterPro" id="IPR021809">
    <property type="entry name" value="DUF3386"/>
</dbReference>
<protein>
    <submittedName>
        <fullName evidence="1">Uncharacterized protein</fullName>
    </submittedName>
</protein>
<dbReference type="Pfam" id="PF11866">
    <property type="entry name" value="DUF3386"/>
    <property type="match status" value="1"/>
</dbReference>
<reference evidence="1" key="1">
    <citation type="journal article" date="2011" name="Environ. Microbiol.">
        <title>Time-series analyses of Monterey Bay coastal microbial picoplankton using a 'genome proxy' microarray.</title>
        <authorList>
            <person name="Rich V.I."/>
            <person name="Pham V.D."/>
            <person name="Eppley J."/>
            <person name="Shi Y."/>
            <person name="DeLong E.F."/>
        </authorList>
    </citation>
    <scope>NUCLEOTIDE SEQUENCE</scope>
</reference>
<organism evidence="1">
    <name type="scientific">uncultured Planctomycetales bacterium HF0500_40D21</name>
    <dbReference type="NCBI Taxonomy" id="710747"/>
    <lineage>
        <taxon>Bacteria</taxon>
        <taxon>Pseudomonadati</taxon>
        <taxon>Planctomycetota</taxon>
        <taxon>Planctomycetia</taxon>
        <taxon>Planctomycetales</taxon>
        <taxon>environmental samples</taxon>
    </lineage>
</organism>
<evidence type="ECO:0000313" key="1">
    <source>
        <dbReference type="EMBL" id="ADI19505.1"/>
    </source>
</evidence>
<name>E0XYL4_9BACT</name>
<proteinExistence type="predicted"/>
<accession>E0XYL4</accession>
<dbReference type="AlphaFoldDB" id="E0XYL4"/>
<dbReference type="EMBL" id="GU474923">
    <property type="protein sequence ID" value="ADI19505.1"/>
    <property type="molecule type" value="Genomic_DNA"/>
</dbReference>